<reference evidence="1 2" key="1">
    <citation type="submission" date="2023-01" db="EMBL/GenBank/DDBJ databases">
        <authorList>
            <person name="Whitehead M."/>
        </authorList>
    </citation>
    <scope>NUCLEOTIDE SEQUENCE [LARGE SCALE GENOMIC DNA]</scope>
</reference>
<accession>A0AAV0Y5C5</accession>
<evidence type="ECO:0000313" key="1">
    <source>
        <dbReference type="EMBL" id="CAI6376080.1"/>
    </source>
</evidence>
<dbReference type="AlphaFoldDB" id="A0AAV0Y5C5"/>
<gene>
    <name evidence="1" type="ORF">MEUPH1_LOCUS29495</name>
</gene>
<sequence>MFDQIAILLNYLYSFSLNSSFSPMRHDTKGYSIIYNINIICELLLRDEEMENESLTNIIPKKRKPFNSLFSTRNSEGFFKSLIGGHLINDDEQFREFFRLNRKQFNFILSLVQEVMTKKPT</sequence>
<dbReference type="EMBL" id="CARXXK010001419">
    <property type="protein sequence ID" value="CAI6376080.1"/>
    <property type="molecule type" value="Genomic_DNA"/>
</dbReference>
<keyword evidence="2" id="KW-1185">Reference proteome</keyword>
<evidence type="ECO:0000313" key="2">
    <source>
        <dbReference type="Proteomes" id="UP001160148"/>
    </source>
</evidence>
<dbReference type="Proteomes" id="UP001160148">
    <property type="component" value="Unassembled WGS sequence"/>
</dbReference>
<name>A0AAV0Y5C5_9HEMI</name>
<organism evidence="1 2">
    <name type="scientific">Macrosiphum euphorbiae</name>
    <name type="common">potato aphid</name>
    <dbReference type="NCBI Taxonomy" id="13131"/>
    <lineage>
        <taxon>Eukaryota</taxon>
        <taxon>Metazoa</taxon>
        <taxon>Ecdysozoa</taxon>
        <taxon>Arthropoda</taxon>
        <taxon>Hexapoda</taxon>
        <taxon>Insecta</taxon>
        <taxon>Pterygota</taxon>
        <taxon>Neoptera</taxon>
        <taxon>Paraneoptera</taxon>
        <taxon>Hemiptera</taxon>
        <taxon>Sternorrhyncha</taxon>
        <taxon>Aphidomorpha</taxon>
        <taxon>Aphidoidea</taxon>
        <taxon>Aphididae</taxon>
        <taxon>Macrosiphini</taxon>
        <taxon>Macrosiphum</taxon>
    </lineage>
</organism>
<comment type="caution">
    <text evidence="1">The sequence shown here is derived from an EMBL/GenBank/DDBJ whole genome shotgun (WGS) entry which is preliminary data.</text>
</comment>
<proteinExistence type="predicted"/>
<protein>
    <submittedName>
        <fullName evidence="1">Uncharacterized protein</fullName>
    </submittedName>
</protein>